<protein>
    <submittedName>
        <fullName evidence="4">PQQ-dependent sugar dehydrogenase</fullName>
    </submittedName>
</protein>
<keyword evidence="2" id="KW-0732">Signal</keyword>
<dbReference type="Gene3D" id="2.120.10.30">
    <property type="entry name" value="TolB, C-terminal domain"/>
    <property type="match status" value="1"/>
</dbReference>
<dbReference type="RefSeq" id="WP_378717840.1">
    <property type="nucleotide sequence ID" value="NZ_JBHLHV010000001.1"/>
</dbReference>
<feature type="domain" description="Glucose/Sorbosone dehydrogenase" evidence="3">
    <location>
        <begin position="78"/>
        <end position="377"/>
    </location>
</feature>
<evidence type="ECO:0000313" key="5">
    <source>
        <dbReference type="Proteomes" id="UP001589643"/>
    </source>
</evidence>
<dbReference type="PANTHER" id="PTHR19328:SF13">
    <property type="entry name" value="HIPL1 PROTEIN"/>
    <property type="match status" value="1"/>
</dbReference>
<feature type="region of interest" description="Disordered" evidence="1">
    <location>
        <begin position="35"/>
        <end position="65"/>
    </location>
</feature>
<comment type="caution">
    <text evidence="4">The sequence shown here is derived from an EMBL/GenBank/DDBJ whole genome shotgun (WGS) entry which is preliminary data.</text>
</comment>
<dbReference type="PROSITE" id="PS51257">
    <property type="entry name" value="PROKAR_LIPOPROTEIN"/>
    <property type="match status" value="1"/>
</dbReference>
<dbReference type="InterPro" id="IPR012938">
    <property type="entry name" value="Glc/Sorbosone_DH"/>
</dbReference>
<organism evidence="4 5">
    <name type="scientific">Microbacterium plantarum</name>
    <dbReference type="NCBI Taxonomy" id="1816425"/>
    <lineage>
        <taxon>Bacteria</taxon>
        <taxon>Bacillati</taxon>
        <taxon>Actinomycetota</taxon>
        <taxon>Actinomycetes</taxon>
        <taxon>Micrococcales</taxon>
        <taxon>Microbacteriaceae</taxon>
        <taxon>Microbacterium</taxon>
    </lineage>
</organism>
<proteinExistence type="predicted"/>
<reference evidence="4 5" key="1">
    <citation type="submission" date="2024-08" db="EMBL/GenBank/DDBJ databases">
        <title>Heavy metals resistant antinobacteria isolated from wastewater.</title>
        <authorList>
            <person name="Roman Ponce B."/>
            <person name="Blanco Mercado M.A."/>
            <person name="Avila Aldana I.N."/>
            <person name="Morales Arrieta S."/>
        </authorList>
    </citation>
    <scope>NUCLEOTIDE SEQUENCE [LARGE SCALE GENOMIC DNA]</scope>
    <source>
        <strain evidence="5">sma-1</strain>
    </source>
</reference>
<feature type="chain" id="PRO_5046711868" evidence="2">
    <location>
        <begin position="38"/>
        <end position="396"/>
    </location>
</feature>
<dbReference type="SUPFAM" id="SSF50952">
    <property type="entry name" value="Soluble quinoprotein glucose dehydrogenase"/>
    <property type="match status" value="1"/>
</dbReference>
<accession>A0ABV5ERC0</accession>
<dbReference type="EMBL" id="JBHLHV010000001">
    <property type="protein sequence ID" value="MFB8892515.1"/>
    <property type="molecule type" value="Genomic_DNA"/>
</dbReference>
<keyword evidence="5" id="KW-1185">Reference proteome</keyword>
<evidence type="ECO:0000259" key="3">
    <source>
        <dbReference type="Pfam" id="PF07995"/>
    </source>
</evidence>
<evidence type="ECO:0000313" key="4">
    <source>
        <dbReference type="EMBL" id="MFB8892515.1"/>
    </source>
</evidence>
<dbReference type="PANTHER" id="PTHR19328">
    <property type="entry name" value="HEDGEHOG-INTERACTING PROTEIN"/>
    <property type="match status" value="1"/>
</dbReference>
<dbReference type="InterPro" id="IPR011042">
    <property type="entry name" value="6-blade_b-propeller_TolB-like"/>
</dbReference>
<sequence length="396" mass="41340">MTRSTGTGIPARRSRPAAVAGALLASTLLLSACTGVADPQPPDHEATPTPDETSTAPVDASPGWWRPTGSPIDVVTQLEVPWSVVVLDDGTQLVSQRDDGAVLEVDADGLARVVGEIDLTAAVGEGGLLGIAVREGEGEGEDDALLYAYLTTADDNRVVRMQLEGEAGDRRLGGAEVVIDGIPRDRVHNGGRIAFGPDGMLYVATGDAGEPDAAQDPASLAGKILRLTPEGEPAPGNPLGSEVYSLGHRNVQGLAWTQDGILWASEFGQDRFDELNRIEAGGNYGWPVVEGASDDERFIAPLITWTPEEASPSGVAARGNTLFVAGLRGERVWEIDVEAGALVGEPVALWPGELGRVRDAVVAGDELWLLTNNTDGRGNAAAGDDRLARVTLAPEG</sequence>
<dbReference type="Proteomes" id="UP001589643">
    <property type="component" value="Unassembled WGS sequence"/>
</dbReference>
<dbReference type="InterPro" id="IPR011041">
    <property type="entry name" value="Quinoprot_gluc/sorb_DH_b-prop"/>
</dbReference>
<gene>
    <name evidence="4" type="ORF">AB7P39_06600</name>
</gene>
<name>A0ABV5ERC0_9MICO</name>
<dbReference type="Pfam" id="PF07995">
    <property type="entry name" value="GSDH"/>
    <property type="match status" value="1"/>
</dbReference>
<evidence type="ECO:0000256" key="2">
    <source>
        <dbReference type="SAM" id="SignalP"/>
    </source>
</evidence>
<evidence type="ECO:0000256" key="1">
    <source>
        <dbReference type="SAM" id="MobiDB-lite"/>
    </source>
</evidence>
<feature type="signal peptide" evidence="2">
    <location>
        <begin position="1"/>
        <end position="37"/>
    </location>
</feature>